<dbReference type="GO" id="GO:0046656">
    <property type="term" value="P:folic acid biosynthetic process"/>
    <property type="evidence" value="ECO:0007669"/>
    <property type="project" value="UniProtKB-KW"/>
</dbReference>
<accession>A0A127FAN9</accession>
<dbReference type="GO" id="GO:0005737">
    <property type="term" value="C:cytoplasm"/>
    <property type="evidence" value="ECO:0007669"/>
    <property type="project" value="TreeGrafter"/>
</dbReference>
<dbReference type="NCBIfam" id="NF008101">
    <property type="entry name" value="PRK10846.1"/>
    <property type="match status" value="1"/>
</dbReference>
<evidence type="ECO:0000313" key="27">
    <source>
        <dbReference type="Proteomes" id="UP000070250"/>
    </source>
</evidence>
<evidence type="ECO:0000256" key="18">
    <source>
        <dbReference type="ARBA" id="ARBA00032510"/>
    </source>
</evidence>
<evidence type="ECO:0000256" key="23">
    <source>
        <dbReference type="PIRNR" id="PIRNR001563"/>
    </source>
</evidence>
<dbReference type="GO" id="GO:0046872">
    <property type="term" value="F:metal ion binding"/>
    <property type="evidence" value="ECO:0007669"/>
    <property type="project" value="UniProtKB-KW"/>
</dbReference>
<evidence type="ECO:0000256" key="9">
    <source>
        <dbReference type="ARBA" id="ARBA00019357"/>
    </source>
</evidence>
<dbReference type="Proteomes" id="UP000070250">
    <property type="component" value="Chromosome"/>
</dbReference>
<evidence type="ECO:0000256" key="13">
    <source>
        <dbReference type="ARBA" id="ARBA00022840"/>
    </source>
</evidence>
<gene>
    <name evidence="26" type="ORF">ACG33_10360</name>
</gene>
<dbReference type="PIRSF" id="PIRSF001563">
    <property type="entry name" value="Folylpolyglu_synth"/>
    <property type="match status" value="1"/>
</dbReference>
<evidence type="ECO:0000256" key="2">
    <source>
        <dbReference type="ARBA" id="ARBA00002714"/>
    </source>
</evidence>
<evidence type="ECO:0000259" key="24">
    <source>
        <dbReference type="Pfam" id="PF02875"/>
    </source>
</evidence>
<dbReference type="InterPro" id="IPR013221">
    <property type="entry name" value="Mur_ligase_cen"/>
</dbReference>
<dbReference type="KEGG" id="sdf:ACG33_10360"/>
<keyword evidence="15" id="KW-0289">Folate biosynthesis</keyword>
<protein>
    <recommendedName>
        <fullName evidence="9">Dihydrofolate synthase/folylpolyglutamate synthase</fullName>
        <ecNumber evidence="7">6.3.2.12</ecNumber>
        <ecNumber evidence="8">6.3.2.17</ecNumber>
    </recommendedName>
    <alternativeName>
        <fullName evidence="18">Folylpoly-gamma-glutamate synthetase-dihydrofolate synthetase</fullName>
    </alternativeName>
    <alternativeName>
        <fullName evidence="16">Folylpolyglutamate synthetase</fullName>
    </alternativeName>
    <alternativeName>
        <fullName evidence="17">Tetrahydrofolylpolyglutamate synthase</fullName>
    </alternativeName>
</protein>
<dbReference type="PROSITE" id="PS01011">
    <property type="entry name" value="FOLYLPOLYGLU_SYNT_1"/>
    <property type="match status" value="1"/>
</dbReference>
<dbReference type="SUPFAM" id="SSF53623">
    <property type="entry name" value="MurD-like peptide ligases, catalytic domain"/>
    <property type="match status" value="1"/>
</dbReference>
<evidence type="ECO:0000256" key="7">
    <source>
        <dbReference type="ARBA" id="ARBA00013023"/>
    </source>
</evidence>
<evidence type="ECO:0000256" key="1">
    <source>
        <dbReference type="ARBA" id="ARBA00001946"/>
    </source>
</evidence>
<evidence type="ECO:0000256" key="10">
    <source>
        <dbReference type="ARBA" id="ARBA00022598"/>
    </source>
</evidence>
<dbReference type="Pfam" id="PF08245">
    <property type="entry name" value="Mur_ligase_M"/>
    <property type="match status" value="1"/>
</dbReference>
<dbReference type="GO" id="GO:0005524">
    <property type="term" value="F:ATP binding"/>
    <property type="evidence" value="ECO:0007669"/>
    <property type="project" value="UniProtKB-KW"/>
</dbReference>
<keyword evidence="11" id="KW-0479">Metal-binding</keyword>
<evidence type="ECO:0000256" key="11">
    <source>
        <dbReference type="ARBA" id="ARBA00022723"/>
    </source>
</evidence>
<comment type="catalytic activity">
    <reaction evidence="22">
        <text>7,8-dihydropteroate + L-glutamate + ATP = 7,8-dihydrofolate + ADP + phosphate + H(+)</text>
        <dbReference type="Rhea" id="RHEA:23584"/>
        <dbReference type="ChEBI" id="CHEBI:15378"/>
        <dbReference type="ChEBI" id="CHEBI:17839"/>
        <dbReference type="ChEBI" id="CHEBI:29985"/>
        <dbReference type="ChEBI" id="CHEBI:30616"/>
        <dbReference type="ChEBI" id="CHEBI:43474"/>
        <dbReference type="ChEBI" id="CHEBI:57451"/>
        <dbReference type="ChEBI" id="CHEBI:456216"/>
        <dbReference type="EC" id="6.3.2.12"/>
    </reaction>
</comment>
<evidence type="ECO:0000256" key="12">
    <source>
        <dbReference type="ARBA" id="ARBA00022741"/>
    </source>
</evidence>
<evidence type="ECO:0000256" key="5">
    <source>
        <dbReference type="ARBA" id="ARBA00008276"/>
    </source>
</evidence>
<evidence type="ECO:0000256" key="3">
    <source>
        <dbReference type="ARBA" id="ARBA00004799"/>
    </source>
</evidence>
<evidence type="ECO:0000256" key="14">
    <source>
        <dbReference type="ARBA" id="ARBA00022842"/>
    </source>
</evidence>
<comment type="cofactor">
    <cofactor evidence="1">
        <name>Mg(2+)</name>
        <dbReference type="ChEBI" id="CHEBI:18420"/>
    </cofactor>
</comment>
<dbReference type="InterPro" id="IPR018109">
    <property type="entry name" value="Folylpolyglutamate_synth_CS"/>
</dbReference>
<dbReference type="PANTHER" id="PTHR11136">
    <property type="entry name" value="FOLYLPOLYGLUTAMATE SYNTHASE-RELATED"/>
    <property type="match status" value="1"/>
</dbReference>
<dbReference type="Gene3D" id="3.40.1190.10">
    <property type="entry name" value="Mur-like, catalytic domain"/>
    <property type="match status" value="1"/>
</dbReference>
<dbReference type="InterPro" id="IPR036565">
    <property type="entry name" value="Mur-like_cat_sf"/>
</dbReference>
<reference evidence="26 27" key="1">
    <citation type="submission" date="2015-06" db="EMBL/GenBank/DDBJ databases">
        <title>A Comprehensive Approach to Explore the Metabolic and Phylogenetic Diversity of Bacterial Steroid Degradation in the Environment: Testosterone as an Example.</title>
        <authorList>
            <person name="Yang F.-C."/>
            <person name="Chen Y.-L."/>
            <person name="Yu C.-P."/>
            <person name="Tang S.-L."/>
            <person name="Wang P.-H."/>
            <person name="Ismail W."/>
            <person name="Wang C.-H."/>
            <person name="Yang C.-Y."/>
            <person name="Chiang Y.-R."/>
        </authorList>
    </citation>
    <scope>NUCLEOTIDE SEQUENCE [LARGE SCALE GENOMIC DNA]</scope>
    <source>
        <strain evidence="26 27">DSM 18526</strain>
    </source>
</reference>
<evidence type="ECO:0000256" key="16">
    <source>
        <dbReference type="ARBA" id="ARBA00030048"/>
    </source>
</evidence>
<name>A0A127FAN9_STEDE</name>
<dbReference type="EC" id="6.3.2.17" evidence="8"/>
<sequence length="441" mass="46899">MRFDRLSDWLGWQQALHPSVIDLGLTRVRQVLAHLHWQRPACPIITIGGTNGKGSSVALLTCILAEAGYRVGSLSSPHLLRYNERITIAGREISDASLVAAFARIDAARGADTLTFFEFNTLAALLVFETAGLDAIVLEVGMGGRLDAVNVVDADVAMITSIALDHCDWLGHDLEAIAREKAGIMRAARPVIFGSREVPAAIRAAARTLDSDLRCLGHDFDWTRAGRAAAQSPAGWNWHGRQDVLEGLPRPALQGDIQFDNASAVLAALACLSVRLPVGRAAIERGLMRVHLPGRFQIIDAAESSPAEWILDVAHNPQAAHSLAGQLAQRPCRGRTIAVCGILGDKDAAGIVAPLQAAMDAWIVVGLDSPRALQSGLLADRLRQAGAGNVSDAPDVAAGCRAAAAMARPGDRIVVFGSFLTVGPALDYLRSRRFLGTAQDI</sequence>
<evidence type="ECO:0000256" key="22">
    <source>
        <dbReference type="ARBA" id="ARBA00049161"/>
    </source>
</evidence>
<dbReference type="AlphaFoldDB" id="A0A127FAN9"/>
<keyword evidence="12 23" id="KW-0547">Nucleotide-binding</keyword>
<dbReference type="STRING" id="465721.ACG33_10360"/>
<dbReference type="EC" id="6.3.2.12" evidence="7"/>
<evidence type="ECO:0000256" key="19">
    <source>
        <dbReference type="ARBA" id="ARBA00047493"/>
    </source>
</evidence>
<comment type="catalytic activity">
    <reaction evidence="20">
        <text>10-formyltetrahydrofolyl-(gamma-L-Glu)(n) + L-glutamate + ATP = 10-formyltetrahydrofolyl-(gamma-L-Glu)(n+1) + ADP + phosphate + H(+)</text>
        <dbReference type="Rhea" id="RHEA:51904"/>
        <dbReference type="Rhea" id="RHEA-COMP:13088"/>
        <dbReference type="Rhea" id="RHEA-COMP:14300"/>
        <dbReference type="ChEBI" id="CHEBI:15378"/>
        <dbReference type="ChEBI" id="CHEBI:29985"/>
        <dbReference type="ChEBI" id="CHEBI:30616"/>
        <dbReference type="ChEBI" id="CHEBI:43474"/>
        <dbReference type="ChEBI" id="CHEBI:134413"/>
        <dbReference type="ChEBI" id="CHEBI:456216"/>
        <dbReference type="EC" id="6.3.2.17"/>
    </reaction>
</comment>
<evidence type="ECO:0000256" key="6">
    <source>
        <dbReference type="ARBA" id="ARBA00011245"/>
    </source>
</evidence>
<dbReference type="FunFam" id="3.40.1190.10:FF:000004">
    <property type="entry name" value="Dihydrofolate synthase/folylpolyglutamate synthase"/>
    <property type="match status" value="1"/>
</dbReference>
<feature type="domain" description="Mur ligase C-terminal" evidence="24">
    <location>
        <begin position="294"/>
        <end position="419"/>
    </location>
</feature>
<dbReference type="Pfam" id="PF02875">
    <property type="entry name" value="Mur_ligase_C"/>
    <property type="match status" value="1"/>
</dbReference>
<evidence type="ECO:0000256" key="8">
    <source>
        <dbReference type="ARBA" id="ARBA00013025"/>
    </source>
</evidence>
<dbReference type="EMBL" id="CP011971">
    <property type="protein sequence ID" value="AMN47492.1"/>
    <property type="molecule type" value="Genomic_DNA"/>
</dbReference>
<comment type="similarity">
    <text evidence="5 23">Belongs to the folylpolyglutamate synthase family.</text>
</comment>
<comment type="pathway">
    <text evidence="3">Cofactor biosynthesis; tetrahydrofolate biosynthesis; 7,8-dihydrofolate from 2-amino-4-hydroxy-6-hydroxymethyl-7,8-dihydropteridine diphosphate and 4-aminobenzoate: step 2/2.</text>
</comment>
<dbReference type="UniPathway" id="UPA00077">
    <property type="reaction ID" value="UER00157"/>
</dbReference>
<dbReference type="GO" id="GO:0008841">
    <property type="term" value="F:dihydrofolate synthase activity"/>
    <property type="evidence" value="ECO:0007669"/>
    <property type="project" value="UniProtKB-EC"/>
</dbReference>
<dbReference type="PANTHER" id="PTHR11136:SF0">
    <property type="entry name" value="DIHYDROFOLATE SYNTHETASE-RELATED"/>
    <property type="match status" value="1"/>
</dbReference>
<keyword evidence="13 23" id="KW-0067">ATP-binding</keyword>
<dbReference type="SUPFAM" id="SSF53244">
    <property type="entry name" value="MurD-like peptide ligases, peptide-binding domain"/>
    <property type="match status" value="1"/>
</dbReference>
<dbReference type="RefSeq" id="WP_066920973.1">
    <property type="nucleotide sequence ID" value="NZ_CP011971.1"/>
</dbReference>
<dbReference type="InterPro" id="IPR036615">
    <property type="entry name" value="Mur_ligase_C_dom_sf"/>
</dbReference>
<keyword evidence="14" id="KW-0460">Magnesium</keyword>
<dbReference type="PATRIC" id="fig|465721.4.peg.2198"/>
<feature type="domain" description="Mur ligase central" evidence="25">
    <location>
        <begin position="47"/>
        <end position="189"/>
    </location>
</feature>
<dbReference type="GO" id="GO:0046654">
    <property type="term" value="P:tetrahydrofolate biosynthetic process"/>
    <property type="evidence" value="ECO:0007669"/>
    <property type="project" value="UniProtKB-UniPathway"/>
</dbReference>
<evidence type="ECO:0000259" key="25">
    <source>
        <dbReference type="Pfam" id="PF08245"/>
    </source>
</evidence>
<comment type="pathway">
    <text evidence="4">Cofactor biosynthesis; tetrahydrofolylpolyglutamate biosynthesis.</text>
</comment>
<evidence type="ECO:0000256" key="21">
    <source>
        <dbReference type="ARBA" id="ARBA00049035"/>
    </source>
</evidence>
<evidence type="ECO:0000256" key="4">
    <source>
        <dbReference type="ARBA" id="ARBA00005150"/>
    </source>
</evidence>
<keyword evidence="27" id="KW-1185">Reference proteome</keyword>
<dbReference type="GO" id="GO:0004326">
    <property type="term" value="F:tetrahydrofolylpolyglutamate synthase activity"/>
    <property type="evidence" value="ECO:0007669"/>
    <property type="project" value="UniProtKB-EC"/>
</dbReference>
<dbReference type="NCBIfam" id="TIGR01499">
    <property type="entry name" value="folC"/>
    <property type="match status" value="1"/>
</dbReference>
<evidence type="ECO:0000256" key="15">
    <source>
        <dbReference type="ARBA" id="ARBA00022909"/>
    </source>
</evidence>
<evidence type="ECO:0000256" key="20">
    <source>
        <dbReference type="ARBA" id="ARBA00047808"/>
    </source>
</evidence>
<dbReference type="Gene3D" id="3.90.190.20">
    <property type="entry name" value="Mur ligase, C-terminal domain"/>
    <property type="match status" value="1"/>
</dbReference>
<proteinExistence type="inferred from homology"/>
<organism evidence="26 27">
    <name type="scientific">Steroidobacter denitrificans</name>
    <dbReference type="NCBI Taxonomy" id="465721"/>
    <lineage>
        <taxon>Bacteria</taxon>
        <taxon>Pseudomonadati</taxon>
        <taxon>Pseudomonadota</taxon>
        <taxon>Gammaproteobacteria</taxon>
        <taxon>Steroidobacterales</taxon>
        <taxon>Steroidobacteraceae</taxon>
        <taxon>Steroidobacter</taxon>
    </lineage>
</organism>
<comment type="catalytic activity">
    <reaction evidence="21">
        <text>(6R)-5,10-methylenetetrahydrofolyl-(gamma-L-Glu)(n) + L-glutamate + ATP = (6R)-5,10-methylenetetrahydrofolyl-(gamma-L-Glu)(n+1) + ADP + phosphate + H(+)</text>
        <dbReference type="Rhea" id="RHEA:51912"/>
        <dbReference type="Rhea" id="RHEA-COMP:13257"/>
        <dbReference type="Rhea" id="RHEA-COMP:13258"/>
        <dbReference type="ChEBI" id="CHEBI:15378"/>
        <dbReference type="ChEBI" id="CHEBI:29985"/>
        <dbReference type="ChEBI" id="CHEBI:30616"/>
        <dbReference type="ChEBI" id="CHEBI:43474"/>
        <dbReference type="ChEBI" id="CHEBI:136572"/>
        <dbReference type="ChEBI" id="CHEBI:456216"/>
        <dbReference type="EC" id="6.3.2.17"/>
    </reaction>
</comment>
<evidence type="ECO:0000313" key="26">
    <source>
        <dbReference type="EMBL" id="AMN47492.1"/>
    </source>
</evidence>
<dbReference type="InterPro" id="IPR001645">
    <property type="entry name" value="Folylpolyglutamate_synth"/>
</dbReference>
<comment type="subunit">
    <text evidence="6">Monomer.</text>
</comment>
<dbReference type="InterPro" id="IPR004101">
    <property type="entry name" value="Mur_ligase_C"/>
</dbReference>
<comment type="function">
    <text evidence="2">Functions in two distinct reactions of the de novo folate biosynthetic pathway. Catalyzes the addition of a glutamate residue to dihydropteroate (7,8-dihydropteroate or H2Pte) to form dihydrofolate (7,8-dihydrofolate monoglutamate or H2Pte-Glu). Also catalyzes successive additions of L-glutamate to tetrahydrofolate or 10-formyltetrahydrofolate or 5,10-methylenetetrahydrofolate, leading to folylpolyglutamate derivatives.</text>
</comment>
<evidence type="ECO:0000256" key="17">
    <source>
        <dbReference type="ARBA" id="ARBA00030592"/>
    </source>
</evidence>
<keyword evidence="10 23" id="KW-0436">Ligase</keyword>
<comment type="catalytic activity">
    <reaction evidence="19">
        <text>(6S)-5,6,7,8-tetrahydrofolyl-(gamma-L-Glu)(n) + L-glutamate + ATP = (6S)-5,6,7,8-tetrahydrofolyl-(gamma-L-Glu)(n+1) + ADP + phosphate + H(+)</text>
        <dbReference type="Rhea" id="RHEA:10580"/>
        <dbReference type="Rhea" id="RHEA-COMP:14738"/>
        <dbReference type="Rhea" id="RHEA-COMP:14740"/>
        <dbReference type="ChEBI" id="CHEBI:15378"/>
        <dbReference type="ChEBI" id="CHEBI:29985"/>
        <dbReference type="ChEBI" id="CHEBI:30616"/>
        <dbReference type="ChEBI" id="CHEBI:43474"/>
        <dbReference type="ChEBI" id="CHEBI:141005"/>
        <dbReference type="ChEBI" id="CHEBI:456216"/>
        <dbReference type="EC" id="6.3.2.17"/>
    </reaction>
</comment>
<dbReference type="OrthoDB" id="9809356at2"/>